<keyword evidence="2" id="KW-1185">Reference proteome</keyword>
<proteinExistence type="predicted"/>
<dbReference type="RefSeq" id="WP_399656942.1">
    <property type="nucleotide sequence ID" value="NZ_JBITYG010000015.1"/>
</dbReference>
<gene>
    <name evidence="1" type="ORF">ACIGXA_35840</name>
</gene>
<evidence type="ECO:0000313" key="2">
    <source>
        <dbReference type="Proteomes" id="UP001614394"/>
    </source>
</evidence>
<name>A0ABW8CHH9_9ACTN</name>
<reference evidence="1 2" key="1">
    <citation type="submission" date="2024-10" db="EMBL/GenBank/DDBJ databases">
        <title>The Natural Products Discovery Center: Release of the First 8490 Sequenced Strains for Exploring Actinobacteria Biosynthetic Diversity.</title>
        <authorList>
            <person name="Kalkreuter E."/>
            <person name="Kautsar S.A."/>
            <person name="Yang D."/>
            <person name="Bader C.D."/>
            <person name="Teijaro C.N."/>
            <person name="Fluegel L."/>
            <person name="Davis C.M."/>
            <person name="Simpson J.R."/>
            <person name="Lauterbach L."/>
            <person name="Steele A.D."/>
            <person name="Gui C."/>
            <person name="Meng S."/>
            <person name="Li G."/>
            <person name="Viehrig K."/>
            <person name="Ye F."/>
            <person name="Su P."/>
            <person name="Kiefer A.F."/>
            <person name="Nichols A."/>
            <person name="Cepeda A.J."/>
            <person name="Yan W."/>
            <person name="Fan B."/>
            <person name="Jiang Y."/>
            <person name="Adhikari A."/>
            <person name="Zheng C.-J."/>
            <person name="Schuster L."/>
            <person name="Cowan T.M."/>
            <person name="Smanski M.J."/>
            <person name="Chevrette M.G."/>
            <person name="De Carvalho L.P.S."/>
            <person name="Shen B."/>
        </authorList>
    </citation>
    <scope>NUCLEOTIDE SEQUENCE [LARGE SCALE GENOMIC DNA]</scope>
    <source>
        <strain evidence="1 2">NPDC053399</strain>
    </source>
</reference>
<accession>A0ABW8CHH9</accession>
<evidence type="ECO:0000313" key="1">
    <source>
        <dbReference type="EMBL" id="MFI9105891.1"/>
    </source>
</evidence>
<protein>
    <recommendedName>
        <fullName evidence="3">Excreted virulence factor EspC, type VII ESX diderm</fullName>
    </recommendedName>
</protein>
<evidence type="ECO:0008006" key="3">
    <source>
        <dbReference type="Google" id="ProtNLM"/>
    </source>
</evidence>
<comment type="caution">
    <text evidence="1">The sequence shown here is derived from an EMBL/GenBank/DDBJ whole genome shotgun (WGS) entry which is preliminary data.</text>
</comment>
<sequence length="100" mass="11213">MGEPDLAADTLRIRQCSAALKRVHDEFDKHANPADGYGRAEIGSDLLTDVFHDFGSNWKVHRTKLTEELEKLAKITEQAADTYDQVDSELAQALRGEDKK</sequence>
<dbReference type="Proteomes" id="UP001614394">
    <property type="component" value="Unassembled WGS sequence"/>
</dbReference>
<organism evidence="1 2">
    <name type="scientific">Streptomyces fildesensis</name>
    <dbReference type="NCBI Taxonomy" id="375757"/>
    <lineage>
        <taxon>Bacteria</taxon>
        <taxon>Bacillati</taxon>
        <taxon>Actinomycetota</taxon>
        <taxon>Actinomycetes</taxon>
        <taxon>Kitasatosporales</taxon>
        <taxon>Streptomycetaceae</taxon>
        <taxon>Streptomyces</taxon>
    </lineage>
</organism>
<dbReference type="EMBL" id="JBITYG010000015">
    <property type="protein sequence ID" value="MFI9105891.1"/>
    <property type="molecule type" value="Genomic_DNA"/>
</dbReference>